<dbReference type="GO" id="GO:0007160">
    <property type="term" value="P:cell-matrix adhesion"/>
    <property type="evidence" value="ECO:0007669"/>
    <property type="project" value="TreeGrafter"/>
</dbReference>
<feature type="disulfide bond" evidence="11">
    <location>
        <begin position="255"/>
        <end position="296"/>
    </location>
</feature>
<dbReference type="SUPFAM" id="SSF69179">
    <property type="entry name" value="Integrin domains"/>
    <property type="match status" value="1"/>
</dbReference>
<dbReference type="Gene3D" id="3.40.50.410">
    <property type="entry name" value="von Willebrand factor, type A domain"/>
    <property type="match status" value="1"/>
</dbReference>
<keyword evidence="6 13" id="KW-1133">Transmembrane helix</keyword>
<dbReference type="InterPro" id="IPR032695">
    <property type="entry name" value="Integrin_dom_sf"/>
</dbReference>
<evidence type="ECO:0000256" key="10">
    <source>
        <dbReference type="ARBA" id="ARBA00023180"/>
    </source>
</evidence>
<dbReference type="GO" id="GO:0007157">
    <property type="term" value="P:heterophilic cell-cell adhesion via plasma membrane cell adhesion molecules"/>
    <property type="evidence" value="ECO:0007669"/>
    <property type="project" value="UniProtKB-ARBA"/>
</dbReference>
<sequence>MRFEKHLFTVFLVFSCIKVSVLQNDLKCDDINTQKLCVDQDLCDSCLESHICCNYCYDKSYTGRRCNTKNQLLKSSCNETMIEFNQKSRVITQKDKPFTTKGEIVQIKPQNVLVQLKKGVPTNVSFTYKLAENYPLDLYYLGDLSMSMKPSMKIFASLGQHLPGNLTKLTKHYKLAFGSFGDKPAMPFYYTDEESTRNPCSKVMDTCAPGYSFRHHLNFTAKTEDFLDVVSSSKVTANVDDLDGALDALLQVLACNETINFSPLSRKIILLPTDSLLHSAGDGILAGAVRKPDLKCLLDQNGEYTKSLINDYPALDQIEFALRKNKVNIIFAVKTLSKMHYYLNMTRDTLKGYAFVGELQEDATNIVDLITKGYYNFAQTVSFMMNTTEQEYIDVKFFADCSNLGIYNETSICYGLDNREVNFKVQLTAKHIPEHTQRDTLYVEEKNINEKLTVNVEYVSSCQCSNYKDDGNKFCGHGTYRCGRCYCQEGWSGSNCSENCENFDFRSCRSYETDPPSKICFENGDCKCGHCECELPYSGKYCQYECPFKRIGPELIICGGPSKGYCHNGICMCQDGFAGEDCTCSESESECSFDGAVLCNEQGECKCNKCNCNQGYTGKYCEKNTQKQKNIICEAYNKDVQNFLTRNDSSSDNANLDIIDESSKNELSCAENLDICHIDASKDNGYCIIEYCYYKSEDTGRPVILARKICRMAASVKMMMLFGGIVGLILAIGLVVIFIIKINNYRQERAEYRRFEAEAKNTAELNPLYRSPVVQYTNPLRTKNE</sequence>
<dbReference type="GO" id="GO:0007229">
    <property type="term" value="P:integrin-mediated signaling pathway"/>
    <property type="evidence" value="ECO:0007669"/>
    <property type="project" value="UniProtKB-KW"/>
</dbReference>
<dbReference type="KEGG" id="dvv:114334502"/>
<keyword evidence="7 12" id="KW-0401">Integrin</keyword>
<dbReference type="Pfam" id="PF00362">
    <property type="entry name" value="Integrin_beta"/>
    <property type="match status" value="1"/>
</dbReference>
<feature type="disulfide bond" evidence="11">
    <location>
        <begin position="533"/>
        <end position="542"/>
    </location>
</feature>
<keyword evidence="9 11" id="KW-1015">Disulfide bond</keyword>
<feature type="disulfide bond" evidence="11">
    <location>
        <begin position="584"/>
        <end position="591"/>
    </location>
</feature>
<keyword evidence="5 12" id="KW-0130">Cell adhesion</keyword>
<feature type="disulfide bond" evidence="11">
    <location>
        <begin position="43"/>
        <end position="53"/>
    </location>
</feature>
<dbReference type="InterPro" id="IPR014836">
    <property type="entry name" value="Integrin_bsu_cyt_dom"/>
</dbReference>
<accession>A0A6P7FV54</accession>
<dbReference type="GO" id="GO:0005925">
    <property type="term" value="C:focal adhesion"/>
    <property type="evidence" value="ECO:0007669"/>
    <property type="project" value="TreeGrafter"/>
</dbReference>
<keyword evidence="10" id="KW-0325">Glycoprotein</keyword>
<proteinExistence type="inferred from homology"/>
<gene>
    <name evidence="16" type="primary">LOC114334502</name>
</gene>
<dbReference type="SMART" id="SM00187">
    <property type="entry name" value="INB"/>
    <property type="match status" value="1"/>
</dbReference>
<dbReference type="PANTHER" id="PTHR10082">
    <property type="entry name" value="INTEGRIN BETA SUBUNIT"/>
    <property type="match status" value="1"/>
</dbReference>
<evidence type="ECO:0000256" key="5">
    <source>
        <dbReference type="ARBA" id="ARBA00022889"/>
    </source>
</evidence>
<reference evidence="16" key="1">
    <citation type="submission" date="2025-08" db="UniProtKB">
        <authorList>
            <consortium name="RefSeq"/>
        </authorList>
    </citation>
    <scope>IDENTIFICATION</scope>
    <source>
        <tissue evidence="16">Whole insect</tissue>
    </source>
</reference>
<feature type="disulfide bond" evidence="11">
    <location>
        <begin position="605"/>
        <end position="610"/>
    </location>
</feature>
<feature type="disulfide bond" evidence="11">
    <location>
        <begin position="487"/>
        <end position="496"/>
    </location>
</feature>
<feature type="chain" id="PRO_5027947958" description="Integrin beta" evidence="14">
    <location>
        <begin position="24"/>
        <end position="785"/>
    </location>
</feature>
<comment type="subcellular location">
    <subcellularLocation>
        <location evidence="12">Cell membrane</location>
        <topology evidence="12">Single-pass type I membrane protein</topology>
    </subcellularLocation>
    <subcellularLocation>
        <location evidence="1">Membrane</location>
        <topology evidence="1">Single-pass type I membrane protein</topology>
    </subcellularLocation>
</comment>
<dbReference type="RefSeq" id="XP_028140349.1">
    <property type="nucleotide sequence ID" value="XM_028284548.1"/>
</dbReference>
<dbReference type="GO" id="GO:0005178">
    <property type="term" value="F:integrin binding"/>
    <property type="evidence" value="ECO:0007669"/>
    <property type="project" value="TreeGrafter"/>
</dbReference>
<dbReference type="InterPro" id="IPR036465">
    <property type="entry name" value="vWFA_dom_sf"/>
</dbReference>
<dbReference type="Gene3D" id="2.60.40.1510">
    <property type="entry name" value="ntegrin, alpha v. Chain A, domain 3"/>
    <property type="match status" value="1"/>
</dbReference>
<feature type="disulfide bond" evidence="11">
    <location>
        <begin position="46"/>
        <end position="77"/>
    </location>
</feature>
<evidence type="ECO:0000256" key="14">
    <source>
        <dbReference type="SAM" id="SignalP"/>
    </source>
</evidence>
<name>A0A6P7FV54_DIAVI</name>
<evidence type="ECO:0000256" key="7">
    <source>
        <dbReference type="ARBA" id="ARBA00023037"/>
    </source>
</evidence>
<dbReference type="PRINTS" id="PR01186">
    <property type="entry name" value="INTEGRINB"/>
</dbReference>
<feature type="disulfide bond" evidence="11">
    <location>
        <begin position="200"/>
        <end position="207"/>
    </location>
</feature>
<feature type="disulfide bond" evidence="11">
    <location>
        <begin position="482"/>
        <end position="520"/>
    </location>
</feature>
<feature type="transmembrane region" description="Helical" evidence="13">
    <location>
        <begin position="718"/>
        <end position="740"/>
    </location>
</feature>
<dbReference type="GO" id="GO:0016477">
    <property type="term" value="P:cell migration"/>
    <property type="evidence" value="ECO:0007669"/>
    <property type="project" value="TreeGrafter"/>
</dbReference>
<dbReference type="InterPro" id="IPR002369">
    <property type="entry name" value="Integrin_bsu_VWA"/>
</dbReference>
<keyword evidence="3 12" id="KW-0812">Transmembrane</keyword>
<dbReference type="PROSITE" id="PS51257">
    <property type="entry name" value="PROKAR_LIPOPROTEIN"/>
    <property type="match status" value="1"/>
</dbReference>
<feature type="disulfide bond" evidence="11">
    <location>
        <begin position="475"/>
        <end position="485"/>
    </location>
</feature>
<dbReference type="InParanoid" id="A0A6P7FV54"/>
<evidence type="ECO:0000256" key="8">
    <source>
        <dbReference type="ARBA" id="ARBA00023136"/>
    </source>
</evidence>
<keyword evidence="14" id="KW-0732">Signal</keyword>
<dbReference type="GO" id="GO:0008305">
    <property type="term" value="C:integrin complex"/>
    <property type="evidence" value="ECO:0007669"/>
    <property type="project" value="TreeGrafter"/>
</dbReference>
<keyword evidence="8 13" id="KW-0472">Membrane</keyword>
<comment type="similarity">
    <text evidence="2 12">Belongs to the integrin beta chain family.</text>
</comment>
<evidence type="ECO:0000256" key="4">
    <source>
        <dbReference type="ARBA" id="ARBA00022737"/>
    </source>
</evidence>
<dbReference type="Pfam" id="PF08725">
    <property type="entry name" value="Integrin_b_cyt"/>
    <property type="match status" value="1"/>
</dbReference>
<dbReference type="Gene3D" id="2.10.25.10">
    <property type="entry name" value="Laminin"/>
    <property type="match status" value="2"/>
</dbReference>
<feature type="signal peptide" evidence="14">
    <location>
        <begin position="1"/>
        <end position="23"/>
    </location>
</feature>
<feature type="disulfide bond" evidence="11">
    <location>
        <begin position="573"/>
        <end position="582"/>
    </location>
</feature>
<dbReference type="AlphaFoldDB" id="A0A6P7FV54"/>
<feature type="disulfide bond" evidence="11">
    <location>
        <begin position="528"/>
        <end position="558"/>
    </location>
</feature>
<evidence type="ECO:0000259" key="15">
    <source>
        <dbReference type="SMART" id="SM00187"/>
    </source>
</evidence>
<feature type="domain" description="Integrin beta subunit VWA" evidence="15">
    <location>
        <begin position="43"/>
        <end position="464"/>
    </location>
</feature>
<dbReference type="InterPro" id="IPR015812">
    <property type="entry name" value="Integrin_bsu"/>
</dbReference>
<dbReference type="OrthoDB" id="410592at2759"/>
<evidence type="ECO:0000256" key="2">
    <source>
        <dbReference type="ARBA" id="ARBA00007449"/>
    </source>
</evidence>
<feature type="disulfide bond" evidence="11">
    <location>
        <begin position="56"/>
        <end position="66"/>
    </location>
</feature>
<evidence type="ECO:0000256" key="1">
    <source>
        <dbReference type="ARBA" id="ARBA00004479"/>
    </source>
</evidence>
<dbReference type="SUPFAM" id="SSF53300">
    <property type="entry name" value="vWA-like"/>
    <property type="match status" value="1"/>
</dbReference>
<evidence type="ECO:0000256" key="11">
    <source>
        <dbReference type="PIRSR" id="PIRSR002512-1"/>
    </source>
</evidence>
<feature type="disulfide bond" evidence="11">
    <location>
        <begin position="566"/>
        <end position="571"/>
    </location>
</feature>
<dbReference type="GO" id="GO:0009986">
    <property type="term" value="C:cell surface"/>
    <property type="evidence" value="ECO:0007669"/>
    <property type="project" value="TreeGrafter"/>
</dbReference>
<evidence type="ECO:0000313" key="16">
    <source>
        <dbReference type="RefSeq" id="XP_028140349.1"/>
    </source>
</evidence>
<dbReference type="PIRSF" id="PIRSF002512">
    <property type="entry name" value="Integrin_B"/>
    <property type="match status" value="1"/>
</dbReference>
<protein>
    <recommendedName>
        <fullName evidence="12">Integrin beta</fullName>
    </recommendedName>
</protein>
<evidence type="ECO:0000256" key="9">
    <source>
        <dbReference type="ARBA" id="ARBA00023157"/>
    </source>
</evidence>
<evidence type="ECO:0000256" key="13">
    <source>
        <dbReference type="SAM" id="Phobius"/>
    </source>
</evidence>
<dbReference type="Gene3D" id="1.20.5.100">
    <property type="entry name" value="Cytochrome c1, transmembrane anchor, C-terminal"/>
    <property type="match status" value="1"/>
</dbReference>
<dbReference type="SUPFAM" id="SSF103575">
    <property type="entry name" value="Plexin repeat"/>
    <property type="match status" value="1"/>
</dbReference>
<dbReference type="PANTHER" id="PTHR10082:SF60">
    <property type="entry name" value="INTEGRIN BETA-PS"/>
    <property type="match status" value="1"/>
</dbReference>
<feature type="disulfide bond" evidence="11">
    <location>
        <begin position="612"/>
        <end position="621"/>
    </location>
</feature>
<evidence type="ECO:0000256" key="6">
    <source>
        <dbReference type="ARBA" id="ARBA00022989"/>
    </source>
</evidence>
<feature type="disulfide bond" evidence="11">
    <location>
        <begin position="526"/>
        <end position="531"/>
    </location>
</feature>
<dbReference type="GO" id="GO:0033627">
    <property type="term" value="P:cell adhesion mediated by integrin"/>
    <property type="evidence" value="ECO:0007669"/>
    <property type="project" value="TreeGrafter"/>
</dbReference>
<organism evidence="16">
    <name type="scientific">Diabrotica virgifera virgifera</name>
    <name type="common">western corn rootworm</name>
    <dbReference type="NCBI Taxonomy" id="50390"/>
    <lineage>
        <taxon>Eukaryota</taxon>
        <taxon>Metazoa</taxon>
        <taxon>Ecdysozoa</taxon>
        <taxon>Arthropoda</taxon>
        <taxon>Hexapoda</taxon>
        <taxon>Insecta</taxon>
        <taxon>Pterygota</taxon>
        <taxon>Neoptera</taxon>
        <taxon>Endopterygota</taxon>
        <taxon>Coleoptera</taxon>
        <taxon>Polyphaga</taxon>
        <taxon>Cucujiformia</taxon>
        <taxon>Chrysomeloidea</taxon>
        <taxon>Chrysomelidae</taxon>
        <taxon>Galerucinae</taxon>
        <taxon>Diabroticina</taxon>
        <taxon>Diabroticites</taxon>
        <taxon>Diabrotica</taxon>
    </lineage>
</organism>
<evidence type="ECO:0000256" key="3">
    <source>
        <dbReference type="ARBA" id="ARBA00022692"/>
    </source>
</evidence>
<evidence type="ECO:0000256" key="12">
    <source>
        <dbReference type="RuleBase" id="RU000633"/>
    </source>
</evidence>
<feature type="disulfide bond" evidence="11">
    <location>
        <begin position="401"/>
        <end position="413"/>
    </location>
</feature>
<keyword evidence="4" id="KW-0677">Repeat</keyword>